<proteinExistence type="predicted"/>
<protein>
    <submittedName>
        <fullName evidence="1">Uncharacterized protein</fullName>
    </submittedName>
</protein>
<evidence type="ECO:0000313" key="2">
    <source>
        <dbReference type="Proteomes" id="UP001057402"/>
    </source>
</evidence>
<dbReference type="EMBL" id="CM042885">
    <property type="protein sequence ID" value="KAI4367351.1"/>
    <property type="molecule type" value="Genomic_DNA"/>
</dbReference>
<dbReference type="Proteomes" id="UP001057402">
    <property type="component" value="Chromosome 6"/>
</dbReference>
<keyword evidence="2" id="KW-1185">Reference proteome</keyword>
<comment type="caution">
    <text evidence="1">The sequence shown here is derived from an EMBL/GenBank/DDBJ whole genome shotgun (WGS) entry which is preliminary data.</text>
</comment>
<accession>A0ACB9QLG4</accession>
<organism evidence="1 2">
    <name type="scientific">Melastoma candidum</name>
    <dbReference type="NCBI Taxonomy" id="119954"/>
    <lineage>
        <taxon>Eukaryota</taxon>
        <taxon>Viridiplantae</taxon>
        <taxon>Streptophyta</taxon>
        <taxon>Embryophyta</taxon>
        <taxon>Tracheophyta</taxon>
        <taxon>Spermatophyta</taxon>
        <taxon>Magnoliopsida</taxon>
        <taxon>eudicotyledons</taxon>
        <taxon>Gunneridae</taxon>
        <taxon>Pentapetalae</taxon>
        <taxon>rosids</taxon>
        <taxon>malvids</taxon>
        <taxon>Myrtales</taxon>
        <taxon>Melastomataceae</taxon>
        <taxon>Melastomatoideae</taxon>
        <taxon>Melastomateae</taxon>
        <taxon>Melastoma</taxon>
    </lineage>
</organism>
<sequence length="240" mass="26078">MKKRRTKTTVNTDQIDDPGGPDAGSGSKVGTLRRKPDPNAPKITCPCTECGKRFWSWKALFGHMRCHPKRQWRGINPPPNLHSSTMRLPGELDTEAFHRTGADAAVMTEKDHEVAECLLKLAASPVTVVDKGATAIARDMAGDWRANPTTSQKFECSSCKKVFGSHQALGGHRASHRNVKGCFVKASETSLGGYSVDAYSEGPATTTPEDDGGRQFRCLDLNRPAPTEDADSALDLRLCL</sequence>
<reference evidence="2" key="1">
    <citation type="journal article" date="2023" name="Front. Plant Sci.">
        <title>Chromosomal-level genome assembly of Melastoma candidum provides insights into trichome evolution.</title>
        <authorList>
            <person name="Zhong Y."/>
            <person name="Wu W."/>
            <person name="Sun C."/>
            <person name="Zou P."/>
            <person name="Liu Y."/>
            <person name="Dai S."/>
            <person name="Zhou R."/>
        </authorList>
    </citation>
    <scope>NUCLEOTIDE SEQUENCE [LARGE SCALE GENOMIC DNA]</scope>
</reference>
<name>A0ACB9QLG4_9MYRT</name>
<evidence type="ECO:0000313" key="1">
    <source>
        <dbReference type="EMBL" id="KAI4367351.1"/>
    </source>
</evidence>
<gene>
    <name evidence="1" type="ORF">MLD38_023099</name>
</gene>